<organism evidence="1 2">
    <name type="scientific">Acinetobacter junii SH205</name>
    <dbReference type="NCBI Taxonomy" id="575587"/>
    <lineage>
        <taxon>Bacteria</taxon>
        <taxon>Pseudomonadati</taxon>
        <taxon>Pseudomonadota</taxon>
        <taxon>Gammaproteobacteria</taxon>
        <taxon>Moraxellales</taxon>
        <taxon>Moraxellaceae</taxon>
        <taxon>Acinetobacter</taxon>
    </lineage>
</organism>
<name>D0SNP8_ACIJU</name>
<accession>D0SNP8</accession>
<dbReference type="AlphaFoldDB" id="D0SNP8"/>
<protein>
    <submittedName>
        <fullName evidence="1">Uncharacterized protein</fullName>
    </submittedName>
</protein>
<evidence type="ECO:0000313" key="2">
    <source>
        <dbReference type="Proteomes" id="UP000018442"/>
    </source>
</evidence>
<dbReference type="EMBL" id="GG705012">
    <property type="protein sequence ID" value="EEY92562.1"/>
    <property type="molecule type" value="Genomic_DNA"/>
</dbReference>
<reference evidence="2" key="1">
    <citation type="journal article" date="2012" name="PLoS ONE">
        <title>The success of Acinetobacter species; genetic, metabolic and virulence attributes.</title>
        <authorList>
            <person name="Peleg A.Y."/>
            <person name="de Breij A."/>
            <person name="Adams M.D."/>
            <person name="Cerqueira G.M."/>
            <person name="Mocali S."/>
            <person name="Galardini M."/>
            <person name="Nibbering P.H."/>
            <person name="Earl A.M."/>
            <person name="Ward D.V."/>
            <person name="Paterson D.L."/>
            <person name="Seifert H."/>
            <person name="Dijkshoorn L."/>
        </authorList>
    </citation>
    <scope>NUCLEOTIDE SEQUENCE [LARGE SCALE GENOMIC DNA]</scope>
    <source>
        <strain evidence="2">SH205</strain>
    </source>
</reference>
<gene>
    <name evidence="1" type="ORF">HMPREF0026_02108</name>
</gene>
<dbReference type="RefSeq" id="WP_005403384.1">
    <property type="nucleotide sequence ID" value="NZ_GG705012.1"/>
</dbReference>
<sequence length="244" mass="28908">MSSKIKILFVLVKDQEKLCEAIYSTQHYNDWQRIAQSSKQYEADDIAQNAFLYVIDRWIGVFDPVNLEHWIELKSQMRNLYGYGVDRVLRKALSMDQSSSNDVDEATNPILLSISSSTSTEPLQGMIEDEEQLFLQKKQLKHIQENSFSMALAYVQLFESLKPKLLKYTYLNIADYMKMSYSWLRECINRAEKLQRTQHSLFDNIEYASVSHLRSWRKFKLERKVQPKFTPVLENQLNLFQHRF</sequence>
<proteinExistence type="predicted"/>
<evidence type="ECO:0000313" key="1">
    <source>
        <dbReference type="EMBL" id="EEY92562.1"/>
    </source>
</evidence>
<dbReference type="HOGENOM" id="CLU_1178220_0_0_6"/>
<dbReference type="Proteomes" id="UP000018442">
    <property type="component" value="Unassembled WGS sequence"/>
</dbReference>